<protein>
    <submittedName>
        <fullName evidence="3">Uncharacterized protein</fullName>
    </submittedName>
</protein>
<feature type="transmembrane region" description="Helical" evidence="2">
    <location>
        <begin position="118"/>
        <end position="139"/>
    </location>
</feature>
<feature type="transmembrane region" description="Helical" evidence="2">
    <location>
        <begin position="316"/>
        <end position="340"/>
    </location>
</feature>
<feature type="transmembrane region" description="Helical" evidence="2">
    <location>
        <begin position="34"/>
        <end position="55"/>
    </location>
</feature>
<keyword evidence="2" id="KW-0812">Transmembrane</keyword>
<dbReference type="Proteomes" id="UP000234752">
    <property type="component" value="Chromosome eg_1"/>
</dbReference>
<evidence type="ECO:0000313" key="4">
    <source>
        <dbReference type="Proteomes" id="UP000234752"/>
    </source>
</evidence>
<feature type="transmembrane region" description="Helical" evidence="2">
    <location>
        <begin position="263"/>
        <end position="283"/>
    </location>
</feature>
<name>A0A2K9NBI0_9PROT</name>
<gene>
    <name evidence="3" type="ORF">C0V82_09690</name>
</gene>
<feature type="transmembrane region" description="Helical" evidence="2">
    <location>
        <begin position="84"/>
        <end position="106"/>
    </location>
</feature>
<feature type="transmembrane region" description="Helical" evidence="2">
    <location>
        <begin position="346"/>
        <end position="369"/>
    </location>
</feature>
<dbReference type="EMBL" id="CP025611">
    <property type="protein sequence ID" value="AUN30478.1"/>
    <property type="molecule type" value="Genomic_DNA"/>
</dbReference>
<evidence type="ECO:0000256" key="1">
    <source>
        <dbReference type="SAM" id="MobiDB-lite"/>
    </source>
</evidence>
<keyword evidence="2" id="KW-1133">Transmembrane helix</keyword>
<feature type="transmembrane region" description="Helical" evidence="2">
    <location>
        <begin position="212"/>
        <end position="234"/>
    </location>
</feature>
<keyword evidence="2" id="KW-0472">Membrane</keyword>
<dbReference type="Pfam" id="PF05987">
    <property type="entry name" value="DUF898"/>
    <property type="match status" value="1"/>
</dbReference>
<feature type="compositionally biased region" description="Low complexity" evidence="1">
    <location>
        <begin position="10"/>
        <end position="22"/>
    </location>
</feature>
<dbReference type="InterPro" id="IPR010295">
    <property type="entry name" value="DUF898"/>
</dbReference>
<evidence type="ECO:0000313" key="3">
    <source>
        <dbReference type="EMBL" id="AUN30478.1"/>
    </source>
</evidence>
<dbReference type="AlphaFoldDB" id="A0A2K9NBI0"/>
<feature type="region of interest" description="Disordered" evidence="1">
    <location>
        <begin position="1"/>
        <end position="22"/>
    </location>
</feature>
<sequence length="417" mass="45316">MTSLPLSDEPTTPGSDGTPPSSDWLQVNIDRGSLIALLLLNTFLTIITLGIYRFWGRTKVRQRLWSAVTLRGDRLTYTGTGKELFVGFLVALVVLLPFMGIVVLLNSLIPPTAFLQHLAMQVAIGLGAGLLGLMALYFARRYLLTRTQWRGIHGGQDQVLGPYMAVHLKAYIPSLLTGGLIQPWADAKTYNYRQSISWFGTARFGAAAKPDALWHIWIPAWLLLVVGYATMIALTLPLTEWTEAAQTAQAAGLAPPPRPDINLPGIFACFGAVVVGLGLWFAYTVRRTVVFLGATWLDDMRLDLPVGWRQVVHVPIMAFVFSVVSYLVIIGAAGVVGTIFGKSLNIAAFVVVLTFVMLALINILSVGWVQVEMLRIIGLHLRLHNVGILDDILNRGQPAPTRGEGLADAIGDIGIGG</sequence>
<reference evidence="3 4" key="1">
    <citation type="submission" date="2017-12" db="EMBL/GenBank/DDBJ databases">
        <title>Genomes of bacteria within cyanobacterial aggregates.</title>
        <authorList>
            <person name="Cai H."/>
        </authorList>
    </citation>
    <scope>NUCLEOTIDE SEQUENCE [LARGE SCALE GENOMIC DNA]</scope>
    <source>
        <strain evidence="3 4">TH16</strain>
    </source>
</reference>
<keyword evidence="4" id="KW-1185">Reference proteome</keyword>
<accession>A0A2K9NBI0</accession>
<organism evidence="3 4">
    <name type="scientific">Niveispirillum cyanobacteriorum</name>
    <dbReference type="NCBI Taxonomy" id="1612173"/>
    <lineage>
        <taxon>Bacteria</taxon>
        <taxon>Pseudomonadati</taxon>
        <taxon>Pseudomonadota</taxon>
        <taxon>Alphaproteobacteria</taxon>
        <taxon>Rhodospirillales</taxon>
        <taxon>Azospirillaceae</taxon>
        <taxon>Niveispirillum</taxon>
    </lineage>
</organism>
<proteinExistence type="predicted"/>
<dbReference type="OrthoDB" id="7462354at2"/>
<dbReference type="KEGG" id="ncb:C0V82_09690"/>
<evidence type="ECO:0000256" key="2">
    <source>
        <dbReference type="SAM" id="Phobius"/>
    </source>
</evidence>
<dbReference type="RefSeq" id="WP_102112163.1">
    <property type="nucleotide sequence ID" value="NZ_BMGN01000002.1"/>
</dbReference>